<dbReference type="OrthoDB" id="9771846at2"/>
<dbReference type="SUPFAM" id="SSF53448">
    <property type="entry name" value="Nucleotide-diphospho-sugar transferases"/>
    <property type="match status" value="1"/>
</dbReference>
<dbReference type="PANTHER" id="PTHR43179:SF12">
    <property type="entry name" value="GALACTOFURANOSYLTRANSFERASE GLFT2"/>
    <property type="match status" value="1"/>
</dbReference>
<proteinExistence type="inferred from homology"/>
<dbReference type="InterPro" id="IPR029044">
    <property type="entry name" value="Nucleotide-diphossugar_trans"/>
</dbReference>
<keyword evidence="3" id="KW-0328">Glycosyltransferase</keyword>
<evidence type="ECO:0000259" key="5">
    <source>
        <dbReference type="Pfam" id="PF00535"/>
    </source>
</evidence>
<evidence type="ECO:0000256" key="4">
    <source>
        <dbReference type="ARBA" id="ARBA00022679"/>
    </source>
</evidence>
<evidence type="ECO:0000313" key="7">
    <source>
        <dbReference type="Proteomes" id="UP000298460"/>
    </source>
</evidence>
<feature type="domain" description="Glycosyltransferase 2-like" evidence="5">
    <location>
        <begin position="154"/>
        <end position="267"/>
    </location>
</feature>
<keyword evidence="7" id="KW-1185">Reference proteome</keyword>
<comment type="caution">
    <text evidence="6">The sequence shown here is derived from an EMBL/GenBank/DDBJ whole genome shotgun (WGS) entry which is preliminary data.</text>
</comment>
<dbReference type="PANTHER" id="PTHR43179">
    <property type="entry name" value="RHAMNOSYLTRANSFERASE WBBL"/>
    <property type="match status" value="1"/>
</dbReference>
<dbReference type="Gene3D" id="3.90.550.10">
    <property type="entry name" value="Spore Coat Polysaccharide Biosynthesis Protein SpsA, Chain A"/>
    <property type="match status" value="1"/>
</dbReference>
<comment type="similarity">
    <text evidence="2">Belongs to the glycosyltransferase 2 family.</text>
</comment>
<dbReference type="InterPro" id="IPR001173">
    <property type="entry name" value="Glyco_trans_2-like"/>
</dbReference>
<reference evidence="6 7" key="1">
    <citation type="submission" date="2019-03" db="EMBL/GenBank/DDBJ databases">
        <title>Draft Genome Sequence of Desulfosporosinus fructosivorans Strain 63.6F, Isolated from Marine Sediment in the Baltic Sea.</title>
        <authorList>
            <person name="Hausmann B."/>
            <person name="Vandieken V."/>
            <person name="Pjevac P."/>
            <person name="Schreck K."/>
            <person name="Herbold C.W."/>
            <person name="Loy A."/>
        </authorList>
    </citation>
    <scope>NUCLEOTIDE SEQUENCE [LARGE SCALE GENOMIC DNA]</scope>
    <source>
        <strain evidence="6 7">63.6F</strain>
    </source>
</reference>
<dbReference type="RefSeq" id="WP_135551976.1">
    <property type="nucleotide sequence ID" value="NZ_SPQQ01000015.1"/>
</dbReference>
<dbReference type="AlphaFoldDB" id="A0A4Z0QX68"/>
<accession>A0A4Z0QX68</accession>
<evidence type="ECO:0000256" key="1">
    <source>
        <dbReference type="ARBA" id="ARBA00004776"/>
    </source>
</evidence>
<gene>
    <name evidence="6" type="ORF">E4K67_25665</name>
</gene>
<evidence type="ECO:0000256" key="2">
    <source>
        <dbReference type="ARBA" id="ARBA00006739"/>
    </source>
</evidence>
<name>A0A4Z0QX68_9FIRM</name>
<evidence type="ECO:0000256" key="3">
    <source>
        <dbReference type="ARBA" id="ARBA00022676"/>
    </source>
</evidence>
<dbReference type="EMBL" id="SPQQ01000015">
    <property type="protein sequence ID" value="TGE35382.1"/>
    <property type="molecule type" value="Genomic_DNA"/>
</dbReference>
<keyword evidence="4 6" id="KW-0808">Transferase</keyword>
<comment type="pathway">
    <text evidence="1">Cell wall biogenesis; cell wall polysaccharide biosynthesis.</text>
</comment>
<sequence length="554" mass="63180">MIDQALAKQVLVIINSLIEEAQSMYDCAVDRNFVQVETTARDMLNVLEAIYPIAIQIKEVIYYISAPISCENLLHTINRVLILVRTRSDKATSKIEFELIPILKDFYYDFYFFTSIFGDKEKEKHHYEEEYFLMNANPYIDRSIKNGQYKYDISILILAYNKLDYTKQCIESVLKFTPGYLNYELILIDNGSNDGTSQYFESLSPTKIFTLQKNSLNIMVSAVSRIIEGRYLLSVSNDVIVTENYLDNLINCIESDSKIAMVVPATPNISNLQTISAGYSTLEGMHAFAKANNISDSHRWEERTRLCNPLAFYRSDIFCSSQGIGAFDKYFIFGEFGDDAFALRVRRAGYKMILAKDCYCYHFGSITNKEAHTTENTLEKSRKLFIERYGVDAWSKGFCYDPQLIATLTVKSTGRANILGINSGFGSNPLKIITLHKEAGNEDVGLHLVTDDERYIPDLQALSNDVRYVPIITDGIFNNILFDFILLEGNVERVICESNNFNKLRNMLTRGGTLAICATNNNELQYLNMLNADKTIIEGNYCWLLWYSGRPTGE</sequence>
<organism evidence="6 7">
    <name type="scientific">Desulfosporosinus fructosivorans</name>
    <dbReference type="NCBI Taxonomy" id="2018669"/>
    <lineage>
        <taxon>Bacteria</taxon>
        <taxon>Bacillati</taxon>
        <taxon>Bacillota</taxon>
        <taxon>Clostridia</taxon>
        <taxon>Eubacteriales</taxon>
        <taxon>Desulfitobacteriaceae</taxon>
        <taxon>Desulfosporosinus</taxon>
    </lineage>
</organism>
<dbReference type="GO" id="GO:0016757">
    <property type="term" value="F:glycosyltransferase activity"/>
    <property type="evidence" value="ECO:0007669"/>
    <property type="project" value="UniProtKB-KW"/>
</dbReference>
<protein>
    <submittedName>
        <fullName evidence="6">Glycosyltransferase</fullName>
    </submittedName>
</protein>
<dbReference type="Proteomes" id="UP000298460">
    <property type="component" value="Unassembled WGS sequence"/>
</dbReference>
<dbReference type="Pfam" id="PF00535">
    <property type="entry name" value="Glycos_transf_2"/>
    <property type="match status" value="1"/>
</dbReference>
<evidence type="ECO:0000313" key="6">
    <source>
        <dbReference type="EMBL" id="TGE35382.1"/>
    </source>
</evidence>